<accession>A0ABW3B3V0</accession>
<organism evidence="2 3">
    <name type="scientific">Maribacter chungangensis</name>
    <dbReference type="NCBI Taxonomy" id="1069117"/>
    <lineage>
        <taxon>Bacteria</taxon>
        <taxon>Pseudomonadati</taxon>
        <taxon>Bacteroidota</taxon>
        <taxon>Flavobacteriia</taxon>
        <taxon>Flavobacteriales</taxon>
        <taxon>Flavobacteriaceae</taxon>
        <taxon>Maribacter</taxon>
    </lineage>
</organism>
<sequence length="313" mass="34324">MKKIFAGSVVPFIILAVLGIGKMNAQESSSLEGAWNLTVSYEGKELPSWLEIRKSGMNTLIGRFTYAMGSARPIAEVKKFDDVFYFSIPPQWEEGASNMEFRGKRTGDGLKGTMVYTDGKTYEWTGTRAPKLPVTDKPKWGKAQKLFNGKDLSGWKADGDNQWKVKDGILTSDKSGANLISEEKFTDFKLHAEFRYPEGSNSGLYLRGRYEVQIADNKGSEASDILFGGIYGLLTPNQMAAKSAGQWQTYDITLIGRKVTIVANGKTIISEQNIAGMTGGALDNDEAAPGPIMIQGDHGPVEFRKLEITPIAN</sequence>
<comment type="caution">
    <text evidence="2">The sequence shown here is derived from an EMBL/GenBank/DDBJ whole genome shotgun (WGS) entry which is preliminary data.</text>
</comment>
<dbReference type="RefSeq" id="WP_379934520.1">
    <property type="nucleotide sequence ID" value="NZ_JBHTHY010000007.1"/>
</dbReference>
<keyword evidence="3" id="KW-1185">Reference proteome</keyword>
<feature type="domain" description="3-keto-alpha-glucoside-1,2-lyase/3-keto-2-hydroxy-glucal hydratase" evidence="1">
    <location>
        <begin position="143"/>
        <end position="309"/>
    </location>
</feature>
<dbReference type="Gene3D" id="2.60.120.560">
    <property type="entry name" value="Exo-inulinase, domain 1"/>
    <property type="match status" value="1"/>
</dbReference>
<dbReference type="Pfam" id="PF06439">
    <property type="entry name" value="3keto-disac_hyd"/>
    <property type="match status" value="1"/>
</dbReference>
<name>A0ABW3B3V0_9FLAO</name>
<proteinExistence type="predicted"/>
<dbReference type="EMBL" id="JBHTHY010000007">
    <property type="protein sequence ID" value="MFD0797987.1"/>
    <property type="molecule type" value="Genomic_DNA"/>
</dbReference>
<reference evidence="3" key="1">
    <citation type="journal article" date="2019" name="Int. J. Syst. Evol. Microbiol.">
        <title>The Global Catalogue of Microorganisms (GCM) 10K type strain sequencing project: providing services to taxonomists for standard genome sequencing and annotation.</title>
        <authorList>
            <consortium name="The Broad Institute Genomics Platform"/>
            <consortium name="The Broad Institute Genome Sequencing Center for Infectious Disease"/>
            <person name="Wu L."/>
            <person name="Ma J."/>
        </authorList>
    </citation>
    <scope>NUCLEOTIDE SEQUENCE [LARGE SCALE GENOMIC DNA]</scope>
    <source>
        <strain evidence="3">CCUG 61948</strain>
    </source>
</reference>
<evidence type="ECO:0000259" key="1">
    <source>
        <dbReference type="Pfam" id="PF06439"/>
    </source>
</evidence>
<evidence type="ECO:0000313" key="2">
    <source>
        <dbReference type="EMBL" id="MFD0797987.1"/>
    </source>
</evidence>
<evidence type="ECO:0000313" key="3">
    <source>
        <dbReference type="Proteomes" id="UP001597012"/>
    </source>
</evidence>
<dbReference type="Proteomes" id="UP001597012">
    <property type="component" value="Unassembled WGS sequence"/>
</dbReference>
<gene>
    <name evidence="2" type="ORF">ACFQZJ_10975</name>
</gene>
<dbReference type="InterPro" id="IPR010496">
    <property type="entry name" value="AL/BT2_dom"/>
</dbReference>
<protein>
    <submittedName>
        <fullName evidence="2">DUF1080 domain-containing protein</fullName>
    </submittedName>
</protein>